<evidence type="ECO:0000313" key="3">
    <source>
        <dbReference type="EMBL" id="MBM6617245.1"/>
    </source>
</evidence>
<feature type="domain" description="PhoU" evidence="2">
    <location>
        <begin position="122"/>
        <end position="206"/>
    </location>
</feature>
<keyword evidence="1" id="KW-0592">Phosphate transport</keyword>
<organism evidence="3 4">
    <name type="scientific">Bacillus suaedaesalsae</name>
    <dbReference type="NCBI Taxonomy" id="2810349"/>
    <lineage>
        <taxon>Bacteria</taxon>
        <taxon>Bacillati</taxon>
        <taxon>Bacillota</taxon>
        <taxon>Bacilli</taxon>
        <taxon>Bacillales</taxon>
        <taxon>Bacillaceae</taxon>
        <taxon>Bacillus</taxon>
    </lineage>
</organism>
<name>A0ABS2DFL2_9BACI</name>
<dbReference type="Proteomes" id="UP001518925">
    <property type="component" value="Unassembled WGS sequence"/>
</dbReference>
<dbReference type="Pfam" id="PF01895">
    <property type="entry name" value="PhoU"/>
    <property type="match status" value="2"/>
</dbReference>
<reference evidence="3 4" key="1">
    <citation type="submission" date="2021-02" db="EMBL/GenBank/DDBJ databases">
        <title>Bacillus sp. RD4P76, an endophyte from a halophyte.</title>
        <authorList>
            <person name="Sun J.-Q."/>
        </authorList>
    </citation>
    <scope>NUCLEOTIDE SEQUENCE [LARGE SCALE GENOMIC DNA]</scope>
    <source>
        <strain evidence="3 4">RD4P76</strain>
    </source>
</reference>
<protein>
    <recommendedName>
        <fullName evidence="1">Phosphate-specific transport system accessory protein PhoU</fullName>
    </recommendedName>
</protein>
<comment type="function">
    <text evidence="1">Plays a role in the regulation of phosphate uptake.</text>
</comment>
<dbReference type="PIRSF" id="PIRSF003107">
    <property type="entry name" value="PhoU"/>
    <property type="match status" value="1"/>
</dbReference>
<evidence type="ECO:0000313" key="4">
    <source>
        <dbReference type="Proteomes" id="UP001518925"/>
    </source>
</evidence>
<feature type="domain" description="PhoU" evidence="2">
    <location>
        <begin position="18"/>
        <end position="105"/>
    </location>
</feature>
<evidence type="ECO:0000259" key="2">
    <source>
        <dbReference type="Pfam" id="PF01895"/>
    </source>
</evidence>
<comment type="subunit">
    <text evidence="1">Homodimer.</text>
</comment>
<proteinExistence type="inferred from homology"/>
<dbReference type="RefSeq" id="WP_204202625.1">
    <property type="nucleotide sequence ID" value="NZ_JAFELM010000021.1"/>
</dbReference>
<comment type="subcellular location">
    <subcellularLocation>
        <location evidence="1">Cytoplasm</location>
    </subcellularLocation>
</comment>
<dbReference type="InterPro" id="IPR038078">
    <property type="entry name" value="PhoU-like_sf"/>
</dbReference>
<dbReference type="EMBL" id="JAFELM010000021">
    <property type="protein sequence ID" value="MBM6617245.1"/>
    <property type="molecule type" value="Genomic_DNA"/>
</dbReference>
<dbReference type="InterPro" id="IPR026022">
    <property type="entry name" value="PhoU_dom"/>
</dbReference>
<dbReference type="Gene3D" id="1.20.58.220">
    <property type="entry name" value="Phosphate transport system protein phou homolog 2, domain 2"/>
    <property type="match status" value="1"/>
</dbReference>
<evidence type="ECO:0000256" key="1">
    <source>
        <dbReference type="PIRNR" id="PIRNR003107"/>
    </source>
</evidence>
<comment type="caution">
    <text evidence="3">The sequence shown here is derived from an EMBL/GenBank/DDBJ whole genome shotgun (WGS) entry which is preliminary data.</text>
</comment>
<sequence>MVVREKFEIELNKLREMLLELGRMTKDSLVIAMESLVEQDIEKALSVIEDDSKIDKLELELNDFAILLIAKQSPVAVDLRRIIVSLKIAADIERMADHAVNIAKSTIRIGSESLIKPLDDLPKMHKLSIEMLEESLRAYNEEDLVLAKRISEIDDRVDEMYGVITKELLSMMPKYPDHIAQITQLAFVARYIERTADHATNIGENIFYQVKGQHYDLNA</sequence>
<dbReference type="NCBIfam" id="TIGR02135">
    <property type="entry name" value="phoU_full"/>
    <property type="match status" value="1"/>
</dbReference>
<keyword evidence="1" id="KW-0963">Cytoplasm</keyword>
<dbReference type="InterPro" id="IPR028366">
    <property type="entry name" value="PhoU"/>
</dbReference>
<keyword evidence="4" id="KW-1185">Reference proteome</keyword>
<accession>A0ABS2DFL2</accession>
<keyword evidence="1" id="KW-0813">Transport</keyword>
<dbReference type="PANTHER" id="PTHR42930">
    <property type="entry name" value="PHOSPHATE-SPECIFIC TRANSPORT SYSTEM ACCESSORY PROTEIN PHOU"/>
    <property type="match status" value="1"/>
</dbReference>
<gene>
    <name evidence="3" type="primary">phoU</name>
    <name evidence="3" type="ORF">JR050_06095</name>
</gene>
<dbReference type="SUPFAM" id="SSF109755">
    <property type="entry name" value="PhoU-like"/>
    <property type="match status" value="1"/>
</dbReference>
<dbReference type="PANTHER" id="PTHR42930:SF3">
    <property type="entry name" value="PHOSPHATE-SPECIFIC TRANSPORT SYSTEM ACCESSORY PROTEIN PHOU"/>
    <property type="match status" value="1"/>
</dbReference>
<comment type="similarity">
    <text evidence="1">Belongs to the PhoU family.</text>
</comment>